<evidence type="ECO:0000256" key="2">
    <source>
        <dbReference type="ARBA" id="ARBA00022840"/>
    </source>
</evidence>
<name>N9QEM2_9GAMM</name>
<keyword evidence="1" id="KW-0547">Nucleotide-binding</keyword>
<feature type="compositionally biased region" description="Basic and acidic residues" evidence="3">
    <location>
        <begin position="540"/>
        <end position="550"/>
    </location>
</feature>
<dbReference type="Pfam" id="PF06414">
    <property type="entry name" value="Zeta_toxin"/>
    <property type="match status" value="1"/>
</dbReference>
<dbReference type="Gene3D" id="3.40.50.300">
    <property type="entry name" value="P-loop containing nucleotide triphosphate hydrolases"/>
    <property type="match status" value="1"/>
</dbReference>
<sequence length="550" mass="63228">MDNQYRLSDEEHQQVFEKIKKDFLNNSLSVVNPKVVITGGQPASGKGKLARDAIDEFKDKGGSVIIDPDQLRSYHPKYDHLQNLDDKTSAGYTHHDAKKWSLELIEEATAHKKNIVLDQTSADFDTLKNTVQNFRDKGYKSVELKIMSVPEMASRQGIYHRYEMEKSLYGTGRFVNVDVHNEIYNKLEKTVERLKDEQIVDKLTVYDRHYKTIEQKDFTLERNREFTDQERQQHEYKWFKVIEAMETRFAPLTELEIVRGLQENDRLKLNNQKLVNELPPVDIKTGERMDIQVVTNQTSNLLVAKDGFEKHDGYVSKNIKSEGQENLILMRQNRDHIELINVTKNELLLDTKIDKHDPKEAEKITLDTYQKIKDQIIGLENKVTLEIQPQEPTKDITLSRDQIINDVRVHLKTEGKLGADFAKSANGVAVARGDYIKLTEAYSQKDGLFKSTELPKGAEVRITGHTSKKGETYATGTYNNREVELKIRNVQASYGDQYQKQYETNPKVKQAVDQKATAQQNNLKAPVTPKAQELSASTPKQDKPSSRMKF</sequence>
<dbReference type="RefSeq" id="WP_005254909.1">
    <property type="nucleotide sequence ID" value="NZ_BMDR01000015.1"/>
</dbReference>
<dbReference type="HOGENOM" id="CLU_494903_0_0_6"/>
<dbReference type="PATRIC" id="fig|1217706.3.peg.21"/>
<dbReference type="InterPro" id="IPR010488">
    <property type="entry name" value="Zeta_toxin_domain"/>
</dbReference>
<evidence type="ECO:0000256" key="1">
    <source>
        <dbReference type="ARBA" id="ARBA00022741"/>
    </source>
</evidence>
<dbReference type="OrthoDB" id="9792687at2"/>
<dbReference type="SUPFAM" id="SSF52540">
    <property type="entry name" value="P-loop containing nucleoside triphosphate hydrolases"/>
    <property type="match status" value="1"/>
</dbReference>
<protein>
    <recommendedName>
        <fullName evidence="4">Zeta toxin domain-containing protein</fullName>
    </recommendedName>
</protein>
<dbReference type="GeneID" id="303685428"/>
<dbReference type="Proteomes" id="UP000013173">
    <property type="component" value="Unassembled WGS sequence"/>
</dbReference>
<keyword evidence="2" id="KW-0067">ATP-binding</keyword>
<proteinExistence type="predicted"/>
<accession>N9QEM2</accession>
<feature type="domain" description="Zeta toxin" evidence="4">
    <location>
        <begin position="31"/>
        <end position="211"/>
    </location>
</feature>
<comment type="caution">
    <text evidence="5">The sequence shown here is derived from an EMBL/GenBank/DDBJ whole genome shotgun (WGS) entry which is preliminary data.</text>
</comment>
<evidence type="ECO:0000313" key="5">
    <source>
        <dbReference type="EMBL" id="ENX24880.1"/>
    </source>
</evidence>
<feature type="region of interest" description="Disordered" evidence="3">
    <location>
        <begin position="513"/>
        <end position="550"/>
    </location>
</feature>
<dbReference type="AlphaFoldDB" id="N9QEM2"/>
<organism evidence="5 6">
    <name type="scientific">Acinetobacter vivianii</name>
    <dbReference type="NCBI Taxonomy" id="1776742"/>
    <lineage>
        <taxon>Bacteria</taxon>
        <taxon>Pseudomonadati</taxon>
        <taxon>Pseudomonadota</taxon>
        <taxon>Gammaproteobacteria</taxon>
        <taxon>Moraxellales</taxon>
        <taxon>Moraxellaceae</taxon>
        <taxon>Acinetobacter</taxon>
    </lineage>
</organism>
<dbReference type="InterPro" id="IPR027417">
    <property type="entry name" value="P-loop_NTPase"/>
</dbReference>
<dbReference type="GO" id="GO:0005524">
    <property type="term" value="F:ATP binding"/>
    <property type="evidence" value="ECO:0007669"/>
    <property type="project" value="UniProtKB-KW"/>
</dbReference>
<reference evidence="5 6" key="1">
    <citation type="submission" date="2013-02" db="EMBL/GenBank/DDBJ databases">
        <title>The Genome Sequence of Acinetobacter sp. NIPH 2168.</title>
        <authorList>
            <consortium name="The Broad Institute Genome Sequencing Platform"/>
            <consortium name="The Broad Institute Genome Sequencing Center for Infectious Disease"/>
            <person name="Cerqueira G."/>
            <person name="Feldgarden M."/>
            <person name="Courvalin P."/>
            <person name="Perichon B."/>
            <person name="Grillot-Courvalin C."/>
            <person name="Clermont D."/>
            <person name="Rocha E."/>
            <person name="Yoon E.-J."/>
            <person name="Nemec A."/>
            <person name="Walker B."/>
            <person name="Young S.K."/>
            <person name="Zeng Q."/>
            <person name="Gargeya S."/>
            <person name="Fitzgerald M."/>
            <person name="Haas B."/>
            <person name="Abouelleil A."/>
            <person name="Alvarado L."/>
            <person name="Arachchi H.M."/>
            <person name="Berlin A.M."/>
            <person name="Chapman S.B."/>
            <person name="Dewar J."/>
            <person name="Goldberg J."/>
            <person name="Griggs A."/>
            <person name="Gujja S."/>
            <person name="Hansen M."/>
            <person name="Howarth C."/>
            <person name="Imamovic A."/>
            <person name="Larimer J."/>
            <person name="McCowan C."/>
            <person name="Murphy C."/>
            <person name="Neiman D."/>
            <person name="Pearson M."/>
            <person name="Priest M."/>
            <person name="Roberts A."/>
            <person name="Saif S."/>
            <person name="Shea T."/>
            <person name="Sisk P."/>
            <person name="Sykes S."/>
            <person name="Wortman J."/>
            <person name="Nusbaum C."/>
            <person name="Birren B."/>
        </authorList>
    </citation>
    <scope>NUCLEOTIDE SEQUENCE [LARGE SCALE GENOMIC DNA]</scope>
    <source>
        <strain evidence="5 6">NIPH 2168</strain>
    </source>
</reference>
<dbReference type="GO" id="GO:0016301">
    <property type="term" value="F:kinase activity"/>
    <property type="evidence" value="ECO:0007669"/>
    <property type="project" value="InterPro"/>
</dbReference>
<evidence type="ECO:0000313" key="6">
    <source>
        <dbReference type="Proteomes" id="UP000013173"/>
    </source>
</evidence>
<gene>
    <name evidence="5" type="ORF">F892_00030</name>
</gene>
<evidence type="ECO:0000259" key="4">
    <source>
        <dbReference type="Pfam" id="PF06414"/>
    </source>
</evidence>
<keyword evidence="6" id="KW-1185">Reference proteome</keyword>
<evidence type="ECO:0000256" key="3">
    <source>
        <dbReference type="SAM" id="MobiDB-lite"/>
    </source>
</evidence>
<dbReference type="EMBL" id="APRW01000001">
    <property type="protein sequence ID" value="ENX24880.1"/>
    <property type="molecule type" value="Genomic_DNA"/>
</dbReference>